<name>A0A5N6RIM7_9ROSI</name>
<dbReference type="PANTHER" id="PTHR35687">
    <property type="entry name" value="OS07G0516700 PROTEIN"/>
    <property type="match status" value="1"/>
</dbReference>
<sequence>MDFPRKQSPFRSSYAYSKLEDREEKTRFLIFKILEQADSQKGSSCLKIRICVLKVEIGKRLRKLKKCISCRYI</sequence>
<dbReference type="AlphaFoldDB" id="A0A5N6RIM7"/>
<dbReference type="OrthoDB" id="1909082at2759"/>
<evidence type="ECO:0000313" key="2">
    <source>
        <dbReference type="Proteomes" id="UP000327013"/>
    </source>
</evidence>
<dbReference type="Proteomes" id="UP000327013">
    <property type="component" value="Chromosome 7"/>
</dbReference>
<dbReference type="PANTHER" id="PTHR35687:SF1">
    <property type="entry name" value="OS07G0516700 PROTEIN"/>
    <property type="match status" value="1"/>
</dbReference>
<organism evidence="1 2">
    <name type="scientific">Carpinus fangiana</name>
    <dbReference type="NCBI Taxonomy" id="176857"/>
    <lineage>
        <taxon>Eukaryota</taxon>
        <taxon>Viridiplantae</taxon>
        <taxon>Streptophyta</taxon>
        <taxon>Embryophyta</taxon>
        <taxon>Tracheophyta</taxon>
        <taxon>Spermatophyta</taxon>
        <taxon>Magnoliopsida</taxon>
        <taxon>eudicotyledons</taxon>
        <taxon>Gunneridae</taxon>
        <taxon>Pentapetalae</taxon>
        <taxon>rosids</taxon>
        <taxon>fabids</taxon>
        <taxon>Fagales</taxon>
        <taxon>Betulaceae</taxon>
        <taxon>Carpinus</taxon>
    </lineage>
</organism>
<gene>
    <name evidence="1" type="ORF">FH972_017341</name>
</gene>
<keyword evidence="2" id="KW-1185">Reference proteome</keyword>
<accession>A0A5N6RIM7</accession>
<protein>
    <submittedName>
        <fullName evidence="1">Uncharacterized protein</fullName>
    </submittedName>
</protein>
<proteinExistence type="predicted"/>
<reference evidence="1 2" key="1">
    <citation type="submission" date="2019-06" db="EMBL/GenBank/DDBJ databases">
        <title>A chromosomal-level reference genome of Carpinus fangiana (Coryloideae, Betulaceae).</title>
        <authorList>
            <person name="Yang X."/>
            <person name="Wang Z."/>
            <person name="Zhang L."/>
            <person name="Hao G."/>
            <person name="Liu J."/>
            <person name="Yang Y."/>
        </authorList>
    </citation>
    <scope>NUCLEOTIDE SEQUENCE [LARGE SCALE GENOMIC DNA]</scope>
    <source>
        <strain evidence="1">Cfa_2016G</strain>
        <tissue evidence="1">Leaf</tissue>
    </source>
</reference>
<dbReference type="EMBL" id="CM017327">
    <property type="protein sequence ID" value="KAE8099352.1"/>
    <property type="molecule type" value="Genomic_DNA"/>
</dbReference>
<evidence type="ECO:0000313" key="1">
    <source>
        <dbReference type="EMBL" id="KAE8099352.1"/>
    </source>
</evidence>